<dbReference type="PANTHER" id="PTHR31544:SF2">
    <property type="entry name" value="AIG2-LIKE PROTEIN D"/>
    <property type="match status" value="1"/>
</dbReference>
<accession>A0A9P6JVE7</accession>
<dbReference type="InterPro" id="IPR036568">
    <property type="entry name" value="GGCT-like_sf"/>
</dbReference>
<keyword evidence="6" id="KW-1185">Reference proteome</keyword>
<sequence>MNRSHTALFYGTLMHPKILTRVIGNDGSHLQLAPAILLDHTRHKVKCADYPGVIPFTLSERLFGSVLSEEDRCVRGMLVTGLTDLDIELLDVFEGSEYLRQEIQAHPLTEFRDITAHTVDESSLPQHPPPLPPRDDLPPPIPAETYIYVCDKDLEAELWSYEDFVRQNAWKWYTSTADHRPDIAEVDKLRAEHQRRQDKVVEMAPL</sequence>
<evidence type="ECO:0000313" key="6">
    <source>
        <dbReference type="Proteomes" id="UP000807306"/>
    </source>
</evidence>
<evidence type="ECO:0000259" key="4">
    <source>
        <dbReference type="Pfam" id="PF06094"/>
    </source>
</evidence>
<name>A0A9P6JVE7_9AGAR</name>
<dbReference type="InterPro" id="IPR013024">
    <property type="entry name" value="GGCT-like"/>
</dbReference>
<protein>
    <recommendedName>
        <fullName evidence="3">Putative gamma-glutamylcyclotransferase</fullName>
    </recommendedName>
</protein>
<proteinExistence type="inferred from homology"/>
<gene>
    <name evidence="5" type="ORF">CPB83DRAFT_844578</name>
</gene>
<dbReference type="InterPro" id="IPR045038">
    <property type="entry name" value="AIG2-like"/>
</dbReference>
<dbReference type="CDD" id="cd06661">
    <property type="entry name" value="GGCT_like"/>
    <property type="match status" value="1"/>
</dbReference>
<evidence type="ECO:0000256" key="3">
    <source>
        <dbReference type="ARBA" id="ARBA00030602"/>
    </source>
</evidence>
<dbReference type="Proteomes" id="UP000807306">
    <property type="component" value="Unassembled WGS sequence"/>
</dbReference>
<keyword evidence="2" id="KW-0808">Transferase</keyword>
<dbReference type="AlphaFoldDB" id="A0A9P6JVE7"/>
<dbReference type="PANTHER" id="PTHR31544">
    <property type="entry name" value="AIG2-LIKE PROTEIN D"/>
    <property type="match status" value="1"/>
</dbReference>
<dbReference type="SUPFAM" id="SSF110857">
    <property type="entry name" value="Gamma-glutamyl cyclotransferase-like"/>
    <property type="match status" value="1"/>
</dbReference>
<dbReference type="InterPro" id="IPR009288">
    <property type="entry name" value="AIG2-like_dom"/>
</dbReference>
<evidence type="ECO:0000313" key="5">
    <source>
        <dbReference type="EMBL" id="KAF9533824.1"/>
    </source>
</evidence>
<comment type="caution">
    <text evidence="5">The sequence shown here is derived from an EMBL/GenBank/DDBJ whole genome shotgun (WGS) entry which is preliminary data.</text>
</comment>
<evidence type="ECO:0000256" key="1">
    <source>
        <dbReference type="ARBA" id="ARBA00008861"/>
    </source>
</evidence>
<dbReference type="Gene3D" id="3.10.490.10">
    <property type="entry name" value="Gamma-glutamyl cyclotransferase-like"/>
    <property type="match status" value="1"/>
</dbReference>
<comment type="similarity">
    <text evidence="1">Belongs to the gamma-glutamylcyclotransferase family.</text>
</comment>
<reference evidence="5" key="1">
    <citation type="submission" date="2020-11" db="EMBL/GenBank/DDBJ databases">
        <authorList>
            <consortium name="DOE Joint Genome Institute"/>
            <person name="Ahrendt S."/>
            <person name="Riley R."/>
            <person name="Andreopoulos W."/>
            <person name="Labutti K."/>
            <person name="Pangilinan J."/>
            <person name="Ruiz-Duenas F.J."/>
            <person name="Barrasa J.M."/>
            <person name="Sanchez-Garcia M."/>
            <person name="Camarero S."/>
            <person name="Miyauchi S."/>
            <person name="Serrano A."/>
            <person name="Linde D."/>
            <person name="Babiker R."/>
            <person name="Drula E."/>
            <person name="Ayuso-Fernandez I."/>
            <person name="Pacheco R."/>
            <person name="Padilla G."/>
            <person name="Ferreira P."/>
            <person name="Barriuso J."/>
            <person name="Kellner H."/>
            <person name="Castanera R."/>
            <person name="Alfaro M."/>
            <person name="Ramirez L."/>
            <person name="Pisabarro A.G."/>
            <person name="Kuo A."/>
            <person name="Tritt A."/>
            <person name="Lipzen A."/>
            <person name="He G."/>
            <person name="Yan M."/>
            <person name="Ng V."/>
            <person name="Cullen D."/>
            <person name="Martin F."/>
            <person name="Rosso M.-N."/>
            <person name="Henrissat B."/>
            <person name="Hibbett D."/>
            <person name="Martinez A.T."/>
            <person name="Grigoriev I.V."/>
        </authorList>
    </citation>
    <scope>NUCLEOTIDE SEQUENCE</scope>
    <source>
        <strain evidence="5">CBS 506.95</strain>
    </source>
</reference>
<evidence type="ECO:0000256" key="2">
    <source>
        <dbReference type="ARBA" id="ARBA00022679"/>
    </source>
</evidence>
<dbReference type="GO" id="GO:0016740">
    <property type="term" value="F:transferase activity"/>
    <property type="evidence" value="ECO:0007669"/>
    <property type="project" value="UniProtKB-KW"/>
</dbReference>
<organism evidence="5 6">
    <name type="scientific">Crepidotus variabilis</name>
    <dbReference type="NCBI Taxonomy" id="179855"/>
    <lineage>
        <taxon>Eukaryota</taxon>
        <taxon>Fungi</taxon>
        <taxon>Dikarya</taxon>
        <taxon>Basidiomycota</taxon>
        <taxon>Agaricomycotina</taxon>
        <taxon>Agaricomycetes</taxon>
        <taxon>Agaricomycetidae</taxon>
        <taxon>Agaricales</taxon>
        <taxon>Agaricineae</taxon>
        <taxon>Crepidotaceae</taxon>
        <taxon>Crepidotus</taxon>
    </lineage>
</organism>
<dbReference type="Pfam" id="PF06094">
    <property type="entry name" value="GGACT"/>
    <property type="match status" value="1"/>
</dbReference>
<dbReference type="OrthoDB" id="1044435at2759"/>
<dbReference type="EMBL" id="MU157827">
    <property type="protein sequence ID" value="KAF9533824.1"/>
    <property type="molecule type" value="Genomic_DNA"/>
</dbReference>
<feature type="domain" description="Gamma-glutamylcyclotransferase AIG2-like" evidence="4">
    <location>
        <begin position="9"/>
        <end position="105"/>
    </location>
</feature>